<dbReference type="EMBL" id="MU854374">
    <property type="protein sequence ID" value="KAK4040580.1"/>
    <property type="molecule type" value="Genomic_DNA"/>
</dbReference>
<evidence type="ECO:0000259" key="3">
    <source>
        <dbReference type="Pfam" id="PF10304"/>
    </source>
</evidence>
<name>A0AAN6SSD9_9PEZI</name>
<dbReference type="Gene3D" id="1.25.10.10">
    <property type="entry name" value="Leucine-rich Repeat Variant"/>
    <property type="match status" value="1"/>
</dbReference>
<feature type="compositionally biased region" description="Low complexity" evidence="2">
    <location>
        <begin position="867"/>
        <end position="878"/>
    </location>
</feature>
<keyword evidence="6" id="KW-1185">Reference proteome</keyword>
<accession>A0AAN6SSD9</accession>
<evidence type="ECO:0000256" key="2">
    <source>
        <dbReference type="SAM" id="MobiDB-lite"/>
    </source>
</evidence>
<dbReference type="InterPro" id="IPR019414">
    <property type="entry name" value="Rtp1_C2"/>
</dbReference>
<feature type="compositionally biased region" description="Basic and acidic residues" evidence="2">
    <location>
        <begin position="670"/>
        <end position="679"/>
    </location>
</feature>
<dbReference type="InterPro" id="IPR016024">
    <property type="entry name" value="ARM-type_fold"/>
</dbReference>
<feature type="region of interest" description="Disordered" evidence="2">
    <location>
        <begin position="670"/>
        <end position="699"/>
    </location>
</feature>
<dbReference type="InterPro" id="IPR019451">
    <property type="entry name" value="Rtp1_C1"/>
</dbReference>
<dbReference type="PANTHER" id="PTHR20959">
    <property type="entry name" value="TRANSPORT AND GOLGI ORGANIZATION PROTEIN 6 FAMILY MEMBER"/>
    <property type="match status" value="1"/>
</dbReference>
<comment type="similarity">
    <text evidence="1">Belongs to the Tango6 family.</text>
</comment>
<evidence type="ECO:0000313" key="6">
    <source>
        <dbReference type="Proteomes" id="UP001303115"/>
    </source>
</evidence>
<feature type="domain" description="RNA polymerase II assembly factor Rtp1 C-terminal" evidence="3">
    <location>
        <begin position="802"/>
        <end position="834"/>
    </location>
</feature>
<dbReference type="InterPro" id="IPR011989">
    <property type="entry name" value="ARM-like"/>
</dbReference>
<evidence type="ECO:0000313" key="5">
    <source>
        <dbReference type="EMBL" id="KAK4040580.1"/>
    </source>
</evidence>
<feature type="domain" description="RNA polymerase II assembly factor Rtp1 C-terminal" evidence="4">
    <location>
        <begin position="534"/>
        <end position="634"/>
    </location>
</feature>
<evidence type="ECO:0000256" key="1">
    <source>
        <dbReference type="ARBA" id="ARBA00005724"/>
    </source>
</evidence>
<dbReference type="Proteomes" id="UP001303115">
    <property type="component" value="Unassembled WGS sequence"/>
</dbReference>
<dbReference type="SUPFAM" id="SSF48371">
    <property type="entry name" value="ARM repeat"/>
    <property type="match status" value="1"/>
</dbReference>
<proteinExistence type="inferred from homology"/>
<sequence>MDAILKAATKAFNPKKPKDTKAIEEFDRLIEKTPTLTVLNALNGLMKSSTTPPWVRSKVKEALSLVPLRPDGVRATLECVASVHPASTVKASEAAVPQKKGANITQEALKIASGVISVPPVTTTPKRWYSAIGPQLLALLDGDEGLDLARAAAYIIGFRILGDKELGATGTVGWRCLAAPMVNPISPPPALLEAGAAADGIVDTTKDRVLVRPGDLVTALHRLQSLLSLHPNPDLSSWLLRPMTRSLWALASWPAPAPLAAEKVCTPALELLKIFLRLMRSPQGILFFVHYLGYVGGRDKSNPEWIFKSTGEGLIQIVDARQPLGSTSTSVPGLTLEVMDQKIPKLLDLVASTFSDADISTAFLELFKKWLKSAGRLKEVDISAKQEVEQDPLSQLSEVKMLEGMIKWFPEKLATQPKHILDLVSQILAGAGDKPDDDDEFITVALSLLSMVITTPGFQKSRVDPEILTLIESSLDTLSKGPSDMSKTATNLRLLLLHRDEIDPDAPATTAPTDRQIKDRQTWSLAISYITEADAPPPVRAEGLNLISTLITSHSPVLDIPAILVLLSSLMADAEEFIYLRIIKLYTQLCNAHPRSVLRELTDHFVDTRETQALDTRLRFGEAILQVIQRMGETFAGDLAHETGNALVAVAGRRGRRPKTEARQLIEAKAQERRNREAAEAWEGEVPDMSDPATAEEKRKNEELEKILAGWDSKRGSEDVRVRASALSILGAAAEVNVAGLGRQVVIGAVDLCVSVLQLETAAEKGILRRAAVVFVMSFVRALEEAREKGRDLGFGFSKKAQEGVTRILRYVSETDNDGLVVQHARDVVESLENWQVVSLLPAEGARYPEIDGLTRLAGLEIDPERSAAGQDSAGSGSVRPRIEEVE</sequence>
<dbReference type="Pfam" id="PF10304">
    <property type="entry name" value="RTP1_C2"/>
    <property type="match status" value="1"/>
</dbReference>
<dbReference type="Pfam" id="PF10363">
    <property type="entry name" value="RTP1_C1"/>
    <property type="match status" value="1"/>
</dbReference>
<evidence type="ECO:0000259" key="4">
    <source>
        <dbReference type="Pfam" id="PF10363"/>
    </source>
</evidence>
<dbReference type="InterPro" id="IPR039600">
    <property type="entry name" value="TANGO6/Rtp1"/>
</dbReference>
<gene>
    <name evidence="5" type="ORF">C8A01DRAFT_15594</name>
</gene>
<reference evidence="6" key="1">
    <citation type="journal article" date="2023" name="Mol. Phylogenet. Evol.">
        <title>Genome-scale phylogeny and comparative genomics of the fungal order Sordariales.</title>
        <authorList>
            <person name="Hensen N."/>
            <person name="Bonometti L."/>
            <person name="Westerberg I."/>
            <person name="Brannstrom I.O."/>
            <person name="Guillou S."/>
            <person name="Cros-Aarteil S."/>
            <person name="Calhoun S."/>
            <person name="Haridas S."/>
            <person name="Kuo A."/>
            <person name="Mondo S."/>
            <person name="Pangilinan J."/>
            <person name="Riley R."/>
            <person name="LaButti K."/>
            <person name="Andreopoulos B."/>
            <person name="Lipzen A."/>
            <person name="Chen C."/>
            <person name="Yan M."/>
            <person name="Daum C."/>
            <person name="Ng V."/>
            <person name="Clum A."/>
            <person name="Steindorff A."/>
            <person name="Ohm R.A."/>
            <person name="Martin F."/>
            <person name="Silar P."/>
            <person name="Natvig D.O."/>
            <person name="Lalanne C."/>
            <person name="Gautier V."/>
            <person name="Ament-Velasquez S.L."/>
            <person name="Kruys A."/>
            <person name="Hutchinson M.I."/>
            <person name="Powell A.J."/>
            <person name="Barry K."/>
            <person name="Miller A.N."/>
            <person name="Grigoriev I.V."/>
            <person name="Debuchy R."/>
            <person name="Gladieux P."/>
            <person name="Hiltunen Thoren M."/>
            <person name="Johannesson H."/>
        </authorList>
    </citation>
    <scope>NUCLEOTIDE SEQUENCE [LARGE SCALE GENOMIC DNA]</scope>
    <source>
        <strain evidence="6">CBS 284.82</strain>
    </source>
</reference>
<dbReference type="GO" id="GO:0009306">
    <property type="term" value="P:protein secretion"/>
    <property type="evidence" value="ECO:0007669"/>
    <property type="project" value="TreeGrafter"/>
</dbReference>
<protein>
    <submittedName>
        <fullName evidence="5">Uncharacterized protein</fullName>
    </submittedName>
</protein>
<organism evidence="5 6">
    <name type="scientific">Parachaetomium inaequale</name>
    <dbReference type="NCBI Taxonomy" id="2588326"/>
    <lineage>
        <taxon>Eukaryota</taxon>
        <taxon>Fungi</taxon>
        <taxon>Dikarya</taxon>
        <taxon>Ascomycota</taxon>
        <taxon>Pezizomycotina</taxon>
        <taxon>Sordariomycetes</taxon>
        <taxon>Sordariomycetidae</taxon>
        <taxon>Sordariales</taxon>
        <taxon>Chaetomiaceae</taxon>
        <taxon>Parachaetomium</taxon>
    </lineage>
</organism>
<comment type="caution">
    <text evidence="5">The sequence shown here is derived from an EMBL/GenBank/DDBJ whole genome shotgun (WGS) entry which is preliminary data.</text>
</comment>
<dbReference type="AlphaFoldDB" id="A0AAN6SSD9"/>
<feature type="region of interest" description="Disordered" evidence="2">
    <location>
        <begin position="865"/>
        <end position="887"/>
    </location>
</feature>
<dbReference type="PANTHER" id="PTHR20959:SF1">
    <property type="entry name" value="TRANSPORT AND GOLGI ORGANIZATION PROTEIN 6 HOMOLOG"/>
    <property type="match status" value="1"/>
</dbReference>